<evidence type="ECO:0000259" key="5">
    <source>
        <dbReference type="SMART" id="SM00856"/>
    </source>
</evidence>
<comment type="similarity">
    <text evidence="3">Belongs to the PMEI family.</text>
</comment>
<reference evidence="6" key="1">
    <citation type="journal article" date="2021" name="Nat. Commun.">
        <title>Genomic analyses provide insights into spinach domestication and the genetic basis of agronomic traits.</title>
        <authorList>
            <person name="Cai X."/>
            <person name="Sun X."/>
            <person name="Xu C."/>
            <person name="Sun H."/>
            <person name="Wang X."/>
            <person name="Ge C."/>
            <person name="Zhang Z."/>
            <person name="Wang Q."/>
            <person name="Fei Z."/>
            <person name="Jiao C."/>
            <person name="Wang Q."/>
        </authorList>
    </citation>
    <scope>NUCLEOTIDE SEQUENCE [LARGE SCALE GENOMIC DNA]</scope>
    <source>
        <strain evidence="6">cv. Varoflay</strain>
    </source>
</reference>
<reference evidence="7" key="2">
    <citation type="submission" date="2025-08" db="UniProtKB">
        <authorList>
            <consortium name="RefSeq"/>
        </authorList>
    </citation>
    <scope>IDENTIFICATION</scope>
    <source>
        <tissue evidence="7">Leaf</tissue>
    </source>
</reference>
<dbReference type="InterPro" id="IPR035513">
    <property type="entry name" value="Invertase/methylesterase_inhib"/>
</dbReference>
<dbReference type="OrthoDB" id="1915198at2759"/>
<evidence type="ECO:0000256" key="4">
    <source>
        <dbReference type="SAM" id="SignalP"/>
    </source>
</evidence>
<dbReference type="InterPro" id="IPR006501">
    <property type="entry name" value="Pectinesterase_inhib_dom"/>
</dbReference>
<evidence type="ECO:0000313" key="7">
    <source>
        <dbReference type="RefSeq" id="XP_021862168.1"/>
    </source>
</evidence>
<evidence type="ECO:0000256" key="3">
    <source>
        <dbReference type="ARBA" id="ARBA00038471"/>
    </source>
</evidence>
<dbReference type="RefSeq" id="XP_021862168.1">
    <property type="nucleotide sequence ID" value="XM_022006476.1"/>
</dbReference>
<feature type="signal peptide" evidence="4">
    <location>
        <begin position="1"/>
        <end position="20"/>
    </location>
</feature>
<dbReference type="CDD" id="cd15795">
    <property type="entry name" value="PMEI-Pla_a_1_like"/>
    <property type="match status" value="1"/>
</dbReference>
<dbReference type="GeneID" id="110801150"/>
<feature type="chain" id="PRO_5040489524" evidence="4">
    <location>
        <begin position="21"/>
        <end position="189"/>
    </location>
</feature>
<dbReference type="PANTHER" id="PTHR35357:SF8">
    <property type="entry name" value="OS01G0111000 PROTEIN"/>
    <property type="match status" value="1"/>
</dbReference>
<dbReference type="Pfam" id="PF04043">
    <property type="entry name" value="PMEI"/>
    <property type="match status" value="1"/>
</dbReference>
<protein>
    <submittedName>
        <fullName evidence="7">Invertase inhibitor</fullName>
    </submittedName>
</protein>
<gene>
    <name evidence="7" type="primary">LOC110801150</name>
</gene>
<keyword evidence="6" id="KW-1185">Reference proteome</keyword>
<evidence type="ECO:0000256" key="1">
    <source>
        <dbReference type="ARBA" id="ARBA00022729"/>
    </source>
</evidence>
<dbReference type="InterPro" id="IPR034088">
    <property type="entry name" value="Pla_a_1-like"/>
</dbReference>
<dbReference type="Gene3D" id="1.20.140.40">
    <property type="entry name" value="Invertase/pectin methylesterase inhibitor family protein"/>
    <property type="match status" value="1"/>
</dbReference>
<accession>A0A9R0J679</accession>
<dbReference type="GO" id="GO:0004857">
    <property type="term" value="F:enzyme inhibitor activity"/>
    <property type="evidence" value="ECO:0007669"/>
    <property type="project" value="InterPro"/>
</dbReference>
<proteinExistence type="inferred from homology"/>
<name>A0A9R0J679_SPIOL</name>
<dbReference type="AlphaFoldDB" id="A0A9R0J679"/>
<dbReference type="SUPFAM" id="SSF101148">
    <property type="entry name" value="Plant invertase/pectin methylesterase inhibitor"/>
    <property type="match status" value="1"/>
</dbReference>
<sequence length="189" mass="21363">MYIISFFVMFSFFLHSSSNATNIIPDTCKEISKDDPDVTYGFCLRALGSNPRNSESKTTLTTIDQLGSISFKLGISKAIATKSRIENLLKDPHTDPRNTRVLKLFLEQYLDALMDLEGGIKALRVKDYLEANNRATSATISALTCKDDRKAKKRIPGLYKENDDFFQLNSISISITNMLFERDHGKMTF</sequence>
<dbReference type="Proteomes" id="UP000813463">
    <property type="component" value="Chromosome 1"/>
</dbReference>
<dbReference type="PANTHER" id="PTHR35357">
    <property type="entry name" value="OS02G0537100 PROTEIN"/>
    <property type="match status" value="1"/>
</dbReference>
<evidence type="ECO:0000256" key="2">
    <source>
        <dbReference type="ARBA" id="ARBA00023157"/>
    </source>
</evidence>
<evidence type="ECO:0000313" key="6">
    <source>
        <dbReference type="Proteomes" id="UP000813463"/>
    </source>
</evidence>
<keyword evidence="2" id="KW-1015">Disulfide bond</keyword>
<dbReference type="SMART" id="SM00856">
    <property type="entry name" value="PMEI"/>
    <property type="match status" value="1"/>
</dbReference>
<keyword evidence="1 4" id="KW-0732">Signal</keyword>
<organism evidence="6 7">
    <name type="scientific">Spinacia oleracea</name>
    <name type="common">Spinach</name>
    <dbReference type="NCBI Taxonomy" id="3562"/>
    <lineage>
        <taxon>Eukaryota</taxon>
        <taxon>Viridiplantae</taxon>
        <taxon>Streptophyta</taxon>
        <taxon>Embryophyta</taxon>
        <taxon>Tracheophyta</taxon>
        <taxon>Spermatophyta</taxon>
        <taxon>Magnoliopsida</taxon>
        <taxon>eudicotyledons</taxon>
        <taxon>Gunneridae</taxon>
        <taxon>Pentapetalae</taxon>
        <taxon>Caryophyllales</taxon>
        <taxon>Chenopodiaceae</taxon>
        <taxon>Chenopodioideae</taxon>
        <taxon>Anserineae</taxon>
        <taxon>Spinacia</taxon>
    </lineage>
</organism>
<dbReference type="KEGG" id="soe:110801150"/>
<feature type="domain" description="Pectinesterase inhibitor" evidence="5">
    <location>
        <begin position="19"/>
        <end position="175"/>
    </location>
</feature>
<dbReference type="NCBIfam" id="TIGR01614">
    <property type="entry name" value="PME_inhib"/>
    <property type="match status" value="1"/>
</dbReference>